<keyword evidence="3" id="KW-1185">Reference proteome</keyword>
<gene>
    <name evidence="2" type="ORF">GRI72_10300</name>
</gene>
<protein>
    <submittedName>
        <fullName evidence="2">Uncharacterized protein</fullName>
    </submittedName>
</protein>
<accession>A0ABW9V2N7</accession>
<keyword evidence="1" id="KW-0472">Membrane</keyword>
<evidence type="ECO:0000313" key="2">
    <source>
        <dbReference type="EMBL" id="MXO69217.1"/>
    </source>
</evidence>
<feature type="transmembrane region" description="Helical" evidence="1">
    <location>
        <begin position="12"/>
        <end position="34"/>
    </location>
</feature>
<dbReference type="Proteomes" id="UP000444401">
    <property type="component" value="Unassembled WGS sequence"/>
</dbReference>
<keyword evidence="1" id="KW-1133">Transmembrane helix</keyword>
<dbReference type="RefSeq" id="WP_160733841.1">
    <property type="nucleotide sequence ID" value="NZ_CP139719.1"/>
</dbReference>
<name>A0ABW9V2N7_9SPHN</name>
<evidence type="ECO:0000313" key="3">
    <source>
        <dbReference type="Proteomes" id="UP000444401"/>
    </source>
</evidence>
<evidence type="ECO:0000256" key="1">
    <source>
        <dbReference type="SAM" id="Phobius"/>
    </source>
</evidence>
<reference evidence="2 3" key="1">
    <citation type="submission" date="2019-12" db="EMBL/GenBank/DDBJ databases">
        <title>Genomic-based taxomic classification of the family Erythrobacteraceae.</title>
        <authorList>
            <person name="Xu L."/>
        </authorList>
    </citation>
    <scope>NUCLEOTIDE SEQUENCE [LARGE SCALE GENOMIC DNA]</scope>
    <source>
        <strain evidence="2 3">H32</strain>
    </source>
</reference>
<proteinExistence type="predicted"/>
<dbReference type="EMBL" id="WTYO01000004">
    <property type="protein sequence ID" value="MXO69217.1"/>
    <property type="molecule type" value="Genomic_DNA"/>
</dbReference>
<organism evidence="2 3">
    <name type="scientific">Pelagerythrobacter marinus</name>
    <dbReference type="NCBI Taxonomy" id="538382"/>
    <lineage>
        <taxon>Bacteria</taxon>
        <taxon>Pseudomonadati</taxon>
        <taxon>Pseudomonadota</taxon>
        <taxon>Alphaproteobacteria</taxon>
        <taxon>Sphingomonadales</taxon>
        <taxon>Erythrobacteraceae</taxon>
        <taxon>Pelagerythrobacter</taxon>
    </lineage>
</organism>
<keyword evidence="1" id="KW-0812">Transmembrane</keyword>
<sequence>MTMDLATPGEWIAWGGVVVPLIALAWSAVTYALAKRREVRHQQYQRFFQIMDHLGRADSSIASKMAAAYELRKYPEYAEVIINVCEKAEVEGPATQMLKEEMAATAAHMRGIT</sequence>
<comment type="caution">
    <text evidence="2">The sequence shown here is derived from an EMBL/GenBank/DDBJ whole genome shotgun (WGS) entry which is preliminary data.</text>
</comment>